<protein>
    <submittedName>
        <fullName evidence="2">Uncharacterized protein</fullName>
    </submittedName>
</protein>
<comment type="caution">
    <text evidence="2">The sequence shown here is derived from an EMBL/GenBank/DDBJ whole genome shotgun (WGS) entry which is preliminary data.</text>
</comment>
<name>A0A5B7KK39_PORTR</name>
<feature type="compositionally biased region" description="Basic residues" evidence="1">
    <location>
        <begin position="24"/>
        <end position="34"/>
    </location>
</feature>
<keyword evidence="3" id="KW-1185">Reference proteome</keyword>
<gene>
    <name evidence="2" type="ORF">E2C01_101446</name>
</gene>
<feature type="region of interest" description="Disordered" evidence="1">
    <location>
        <begin position="23"/>
        <end position="122"/>
    </location>
</feature>
<dbReference type="EMBL" id="VSRR010147206">
    <property type="protein sequence ID" value="MPD05688.1"/>
    <property type="molecule type" value="Genomic_DNA"/>
</dbReference>
<feature type="compositionally biased region" description="Low complexity" evidence="1">
    <location>
        <begin position="113"/>
        <end position="122"/>
    </location>
</feature>
<dbReference type="AlphaFoldDB" id="A0A5B7KK39"/>
<organism evidence="2 3">
    <name type="scientific">Portunus trituberculatus</name>
    <name type="common">Swimming crab</name>
    <name type="synonym">Neptunus trituberculatus</name>
    <dbReference type="NCBI Taxonomy" id="210409"/>
    <lineage>
        <taxon>Eukaryota</taxon>
        <taxon>Metazoa</taxon>
        <taxon>Ecdysozoa</taxon>
        <taxon>Arthropoda</taxon>
        <taxon>Crustacea</taxon>
        <taxon>Multicrustacea</taxon>
        <taxon>Malacostraca</taxon>
        <taxon>Eumalacostraca</taxon>
        <taxon>Eucarida</taxon>
        <taxon>Decapoda</taxon>
        <taxon>Pleocyemata</taxon>
        <taxon>Brachyura</taxon>
        <taxon>Eubrachyura</taxon>
        <taxon>Portunoidea</taxon>
        <taxon>Portunidae</taxon>
        <taxon>Portuninae</taxon>
        <taxon>Portunus</taxon>
    </lineage>
</organism>
<dbReference type="Proteomes" id="UP000324222">
    <property type="component" value="Unassembled WGS sequence"/>
</dbReference>
<evidence type="ECO:0000256" key="1">
    <source>
        <dbReference type="SAM" id="MobiDB-lite"/>
    </source>
</evidence>
<sequence>MYFHSSPHRTTLLSFLPPLTPQHIHPHTHPHTLHHTLTPSALRRPPTPLTSKLAAPPWLIKASRAQPQDNPLRPRLPPPNPAQPRPALPYPALPVPIQTSNSSAPPILPLHFTTTTTTTIAP</sequence>
<evidence type="ECO:0000313" key="3">
    <source>
        <dbReference type="Proteomes" id="UP000324222"/>
    </source>
</evidence>
<evidence type="ECO:0000313" key="2">
    <source>
        <dbReference type="EMBL" id="MPD05688.1"/>
    </source>
</evidence>
<accession>A0A5B7KK39</accession>
<proteinExistence type="predicted"/>
<reference evidence="2 3" key="1">
    <citation type="submission" date="2019-05" db="EMBL/GenBank/DDBJ databases">
        <title>Another draft genome of Portunus trituberculatus and its Hox gene families provides insights of decapod evolution.</title>
        <authorList>
            <person name="Jeong J.-H."/>
            <person name="Song I."/>
            <person name="Kim S."/>
            <person name="Choi T."/>
            <person name="Kim D."/>
            <person name="Ryu S."/>
            <person name="Kim W."/>
        </authorList>
    </citation>
    <scope>NUCLEOTIDE SEQUENCE [LARGE SCALE GENOMIC DNA]</scope>
    <source>
        <tissue evidence="2">Muscle</tissue>
    </source>
</reference>
<feature type="compositionally biased region" description="Pro residues" evidence="1">
    <location>
        <begin position="74"/>
        <end position="94"/>
    </location>
</feature>